<evidence type="ECO:0000256" key="2">
    <source>
        <dbReference type="ARBA" id="ARBA00022723"/>
    </source>
</evidence>
<dbReference type="EMBL" id="RWIC01000331">
    <property type="protein sequence ID" value="TKC45352.1"/>
    <property type="molecule type" value="Genomic_DNA"/>
</dbReference>
<comment type="caution">
    <text evidence="11">The sequence shown here is derived from an EMBL/GenBank/DDBJ whole genome shotgun (WGS) entry which is preliminary data.</text>
</comment>
<evidence type="ECO:0000256" key="4">
    <source>
        <dbReference type="ARBA" id="ARBA00024032"/>
    </source>
</evidence>
<accession>A0A4U1F792</accession>
<evidence type="ECO:0000256" key="8">
    <source>
        <dbReference type="ARBA" id="ARBA00046426"/>
    </source>
</evidence>
<gene>
    <name evidence="11" type="ORF">EI555_005612</name>
</gene>
<comment type="catalytic activity">
    <reaction evidence="9">
        <text>2 [3Fe-4S](0)-[protein] + 2 Fe(2+)-[Dph3] + NADH = 2 [4Fe-4S](1+)-[protein] + 2 [Dph3] + NAD(+) + H(+)</text>
        <dbReference type="Rhea" id="RHEA:71239"/>
        <dbReference type="Rhea" id="RHEA-COMP:17997"/>
        <dbReference type="Rhea" id="RHEA-COMP:17998"/>
        <dbReference type="Rhea" id="RHEA-COMP:18001"/>
        <dbReference type="Rhea" id="RHEA-COMP:18002"/>
        <dbReference type="ChEBI" id="CHEBI:15378"/>
        <dbReference type="ChEBI" id="CHEBI:29033"/>
        <dbReference type="ChEBI" id="CHEBI:33723"/>
        <dbReference type="ChEBI" id="CHEBI:47402"/>
        <dbReference type="ChEBI" id="CHEBI:57540"/>
        <dbReference type="ChEBI" id="CHEBI:57945"/>
        <dbReference type="ChEBI" id="CHEBI:83228"/>
    </reaction>
</comment>
<evidence type="ECO:0000256" key="6">
    <source>
        <dbReference type="ARBA" id="ARBA00041070"/>
    </source>
</evidence>
<dbReference type="FunFam" id="3.10.660.10:FF:000001">
    <property type="entry name" value="Diphthamide biosynthesis 3"/>
    <property type="match status" value="1"/>
</dbReference>
<comment type="subunit">
    <text evidence="8">Component of the 2-(3-amino-3-carboxypropyl)histidine synthase complex composed of DPH1, DPH2, DPH3 and a NADH-dependent reductase. Interacts with SERGEF.</text>
</comment>
<dbReference type="SUPFAM" id="SSF144217">
    <property type="entry name" value="CSL zinc finger"/>
    <property type="match status" value="1"/>
</dbReference>
<evidence type="ECO:0000256" key="7">
    <source>
        <dbReference type="ARBA" id="ARBA00041904"/>
    </source>
</evidence>
<dbReference type="GO" id="GO:0017183">
    <property type="term" value="P:protein histidyl modification to diphthamide"/>
    <property type="evidence" value="ECO:0007669"/>
    <property type="project" value="InterPro"/>
</dbReference>
<evidence type="ECO:0000256" key="1">
    <source>
        <dbReference type="ARBA" id="ARBA00005156"/>
    </source>
</evidence>
<dbReference type="PANTHER" id="PTHR21454">
    <property type="entry name" value="DPH3 HOMOLOG-RELATED"/>
    <property type="match status" value="1"/>
</dbReference>
<dbReference type="GO" id="GO:0046872">
    <property type="term" value="F:metal ion binding"/>
    <property type="evidence" value="ECO:0007669"/>
    <property type="project" value="UniProtKB-KW"/>
</dbReference>
<sequence>MAVFHEVEIKDFQYDEVSEMYFYPCPCGDNFCITKEHTENGEDVATRPGCSLIIKAIYDKDRFTCGGTVPAPPPNEELVKCRRLRTPEPKLWGRSQAGKIKRDVTGFFTGTILTSPASSRGQSLCSLLFVSADSFHRLPGSPPAEEASPPHDIPEFCA</sequence>
<evidence type="ECO:0000259" key="10">
    <source>
        <dbReference type="PROSITE" id="PS51074"/>
    </source>
</evidence>
<dbReference type="Gene3D" id="3.10.660.10">
    <property type="entry name" value="DPH Zinc finger"/>
    <property type="match status" value="1"/>
</dbReference>
<evidence type="ECO:0000313" key="12">
    <source>
        <dbReference type="Proteomes" id="UP000308365"/>
    </source>
</evidence>
<evidence type="ECO:0000256" key="9">
    <source>
        <dbReference type="ARBA" id="ARBA00048125"/>
    </source>
</evidence>
<dbReference type="Pfam" id="PF05207">
    <property type="entry name" value="Zn_ribbon_CSL"/>
    <property type="match status" value="1"/>
</dbReference>
<keyword evidence="2" id="KW-0479">Metal-binding</keyword>
<dbReference type="InterPro" id="IPR036671">
    <property type="entry name" value="DPH_MB_sf"/>
</dbReference>
<comment type="catalytic activity">
    <reaction evidence="5">
        <text>[3Fe-4S](1+)-[protein] + Fe(2+)-[Dph3] = [3Fe-4S](0)-[protein] + Fe(3+)-[Dph3]</text>
        <dbReference type="Rhea" id="RHEA:71235"/>
        <dbReference type="Rhea" id="RHEA-COMP:17996"/>
        <dbReference type="Rhea" id="RHEA-COMP:17997"/>
        <dbReference type="Rhea" id="RHEA-COMP:18002"/>
        <dbReference type="Rhea" id="RHEA-COMP:18003"/>
        <dbReference type="ChEBI" id="CHEBI:29033"/>
        <dbReference type="ChEBI" id="CHEBI:29034"/>
        <dbReference type="ChEBI" id="CHEBI:33751"/>
        <dbReference type="ChEBI" id="CHEBI:47402"/>
        <dbReference type="ChEBI" id="CHEBI:83228"/>
    </reaction>
</comment>
<comment type="similarity">
    <text evidence="4">Belongs to the DPH3 family.</text>
</comment>
<dbReference type="Proteomes" id="UP000308365">
    <property type="component" value="Unassembled WGS sequence"/>
</dbReference>
<protein>
    <recommendedName>
        <fullName evidence="6">Diphthamide biosynthesis protein 3</fullName>
    </recommendedName>
    <alternativeName>
        <fullName evidence="7">CSL-type zinc finger-containing protein 2</fullName>
    </alternativeName>
</protein>
<dbReference type="PANTHER" id="PTHR21454:SF31">
    <property type="entry name" value="DIPHTHAMIDE BIOSYNTHESIS PROTEIN 3"/>
    <property type="match status" value="1"/>
</dbReference>
<feature type="domain" description="DPH-type MB" evidence="10">
    <location>
        <begin position="3"/>
        <end position="59"/>
    </location>
</feature>
<dbReference type="PROSITE" id="PS51074">
    <property type="entry name" value="DPH_MB"/>
    <property type="match status" value="1"/>
</dbReference>
<evidence type="ECO:0000313" key="11">
    <source>
        <dbReference type="EMBL" id="TKC45352.1"/>
    </source>
</evidence>
<proteinExistence type="inferred from homology"/>
<dbReference type="InterPro" id="IPR007872">
    <property type="entry name" value="DPH_MB_dom"/>
</dbReference>
<reference evidence="12" key="1">
    <citation type="journal article" date="2019" name="IScience">
        <title>Narwhal Genome Reveals Long-Term Low Genetic Diversity despite Current Large Abundance Size.</title>
        <authorList>
            <person name="Westbury M.V."/>
            <person name="Petersen B."/>
            <person name="Garde E."/>
            <person name="Heide-Jorgensen M.P."/>
            <person name="Lorenzen E.D."/>
        </authorList>
    </citation>
    <scope>NUCLEOTIDE SEQUENCE [LARGE SCALE GENOMIC DNA]</scope>
</reference>
<name>A0A4U1F792_MONMO</name>
<dbReference type="AlphaFoldDB" id="A0A4U1F792"/>
<organism evidence="11 12">
    <name type="scientific">Monodon monoceros</name>
    <name type="common">Narwhal</name>
    <name type="synonym">Ceratodon monodon</name>
    <dbReference type="NCBI Taxonomy" id="40151"/>
    <lineage>
        <taxon>Eukaryota</taxon>
        <taxon>Metazoa</taxon>
        <taxon>Chordata</taxon>
        <taxon>Craniata</taxon>
        <taxon>Vertebrata</taxon>
        <taxon>Euteleostomi</taxon>
        <taxon>Mammalia</taxon>
        <taxon>Eutheria</taxon>
        <taxon>Laurasiatheria</taxon>
        <taxon>Artiodactyla</taxon>
        <taxon>Whippomorpha</taxon>
        <taxon>Cetacea</taxon>
        <taxon>Odontoceti</taxon>
        <taxon>Monodontidae</taxon>
        <taxon>Monodon</taxon>
    </lineage>
</organism>
<evidence type="ECO:0000256" key="5">
    <source>
        <dbReference type="ARBA" id="ARBA00036267"/>
    </source>
</evidence>
<dbReference type="InterPro" id="IPR044248">
    <property type="entry name" value="DPH3/4-like"/>
</dbReference>
<evidence type="ECO:0000256" key="3">
    <source>
        <dbReference type="ARBA" id="ARBA00023004"/>
    </source>
</evidence>
<keyword evidence="3" id="KW-0408">Iron</keyword>
<comment type="pathway">
    <text evidence="1">Protein modification; peptidyl-diphthamide biosynthesis.</text>
</comment>